<dbReference type="Gene3D" id="3.30.420.40">
    <property type="match status" value="1"/>
</dbReference>
<dbReference type="CDD" id="cd23763">
    <property type="entry name" value="ASKHA_ATPase_ROK"/>
    <property type="match status" value="1"/>
</dbReference>
<evidence type="ECO:0000313" key="3">
    <source>
        <dbReference type="Proteomes" id="UP000292881"/>
    </source>
</evidence>
<dbReference type="InterPro" id="IPR043129">
    <property type="entry name" value="ATPase_NBD"/>
</dbReference>
<feature type="non-terminal residue" evidence="2">
    <location>
        <position position="77"/>
    </location>
</feature>
<dbReference type="AlphaFoldDB" id="A0A4Q2JC75"/>
<evidence type="ECO:0000313" key="2">
    <source>
        <dbReference type="EMBL" id="RXZ43510.1"/>
    </source>
</evidence>
<dbReference type="Proteomes" id="UP000292881">
    <property type="component" value="Unassembled WGS sequence"/>
</dbReference>
<dbReference type="Pfam" id="PF00480">
    <property type="entry name" value="ROK"/>
    <property type="match status" value="1"/>
</dbReference>
<protein>
    <submittedName>
        <fullName evidence="2">ROK family protein</fullName>
    </submittedName>
</protein>
<proteinExistence type="inferred from homology"/>
<dbReference type="RefSeq" id="WP_165307992.1">
    <property type="nucleotide sequence ID" value="NZ_SDPL01000444.1"/>
</dbReference>
<dbReference type="InterPro" id="IPR000600">
    <property type="entry name" value="ROK"/>
</dbReference>
<dbReference type="EMBL" id="SDPL01000444">
    <property type="protein sequence ID" value="RXZ43510.1"/>
    <property type="molecule type" value="Genomic_DNA"/>
</dbReference>
<evidence type="ECO:0000256" key="1">
    <source>
        <dbReference type="ARBA" id="ARBA00006479"/>
    </source>
</evidence>
<comment type="caution">
    <text evidence="2">The sequence shown here is derived from an EMBL/GenBank/DDBJ whole genome shotgun (WGS) entry which is preliminary data.</text>
</comment>
<comment type="similarity">
    <text evidence="1">Belongs to the ROK (NagC/XylR) family.</text>
</comment>
<sequence length="77" mass="7577">MPAAESESPVALAVDIGGTKVDAALVDTEGRIVPGSRHRAPTGAEQTPETFAGAIASVCARATDAAGPAHRLVGVGV</sequence>
<organism evidence="2 3">
    <name type="scientific">Agromyces binzhouensis</name>
    <dbReference type="NCBI Taxonomy" id="1817495"/>
    <lineage>
        <taxon>Bacteria</taxon>
        <taxon>Bacillati</taxon>
        <taxon>Actinomycetota</taxon>
        <taxon>Actinomycetes</taxon>
        <taxon>Micrococcales</taxon>
        <taxon>Microbacteriaceae</taxon>
        <taxon>Agromyces</taxon>
    </lineage>
</organism>
<gene>
    <name evidence="2" type="ORF">ESO86_15455</name>
</gene>
<keyword evidence="3" id="KW-1185">Reference proteome</keyword>
<dbReference type="SUPFAM" id="SSF53067">
    <property type="entry name" value="Actin-like ATPase domain"/>
    <property type="match status" value="1"/>
</dbReference>
<name>A0A4Q2JC75_9MICO</name>
<reference evidence="2 3" key="1">
    <citation type="submission" date="2019-01" db="EMBL/GenBank/DDBJ databases">
        <authorList>
            <person name="Li J."/>
        </authorList>
    </citation>
    <scope>NUCLEOTIDE SEQUENCE [LARGE SCALE GENOMIC DNA]</scope>
    <source>
        <strain evidence="2 3">CGMCC 4.7180</strain>
    </source>
</reference>
<accession>A0A4Q2JC75</accession>